<accession>A0A0A1FB70</accession>
<organism evidence="1 2">
    <name type="scientific">Collimonas arenae</name>
    <dbReference type="NCBI Taxonomy" id="279058"/>
    <lineage>
        <taxon>Bacteria</taxon>
        <taxon>Pseudomonadati</taxon>
        <taxon>Pseudomonadota</taxon>
        <taxon>Betaproteobacteria</taxon>
        <taxon>Burkholderiales</taxon>
        <taxon>Oxalobacteraceae</taxon>
        <taxon>Collimonas</taxon>
    </lineage>
</organism>
<name>A0A0A1FB70_9BURK</name>
<evidence type="ECO:0000313" key="2">
    <source>
        <dbReference type="Proteomes" id="UP000030302"/>
    </source>
</evidence>
<dbReference type="Proteomes" id="UP000030302">
    <property type="component" value="Chromosome"/>
</dbReference>
<dbReference type="EMBL" id="CP009962">
    <property type="protein sequence ID" value="AIY42003.1"/>
    <property type="molecule type" value="Genomic_DNA"/>
</dbReference>
<dbReference type="KEGG" id="care:LT85_2845"/>
<sequence>MCGSGPTRSSGRDFKRHDTMGQHADMLHRDELSSGKDILKQQGIILPI</sequence>
<keyword evidence="2" id="KW-1185">Reference proteome</keyword>
<reference evidence="2" key="1">
    <citation type="journal article" date="2014" name="Soil Biol. Biochem.">
        <title>Structure and function of bacterial communities in ageing soils: Insights from the Mendocino ecological staircase.</title>
        <authorList>
            <person name="Uroz S."/>
            <person name="Tech J.J."/>
            <person name="Sawaya N.A."/>
            <person name="Frey-Klett P."/>
            <person name="Leveau J.H.J."/>
        </authorList>
    </citation>
    <scope>NUCLEOTIDE SEQUENCE [LARGE SCALE GENOMIC DNA]</scope>
    <source>
        <strain evidence="2">Cal35</strain>
    </source>
</reference>
<gene>
    <name evidence="1" type="ORF">LT85_2845</name>
</gene>
<dbReference type="HOGENOM" id="CLU_3151578_0_0_4"/>
<protein>
    <submittedName>
        <fullName evidence="1">Uncharacterized protein</fullName>
    </submittedName>
</protein>
<dbReference type="AlphaFoldDB" id="A0A0A1FB70"/>
<proteinExistence type="predicted"/>
<evidence type="ECO:0000313" key="1">
    <source>
        <dbReference type="EMBL" id="AIY42003.1"/>
    </source>
</evidence>